<dbReference type="Pfam" id="PF00072">
    <property type="entry name" value="Response_reg"/>
    <property type="match status" value="1"/>
</dbReference>
<keyword evidence="7 9" id="KW-0010">Activator</keyword>
<dbReference type="Proteomes" id="UP001500171">
    <property type="component" value="Unassembled WGS sequence"/>
</dbReference>
<dbReference type="InterPro" id="IPR024187">
    <property type="entry name" value="Sig_transdc_resp-reg_cit/mal"/>
</dbReference>
<dbReference type="InterPro" id="IPR001789">
    <property type="entry name" value="Sig_transdc_resp-reg_receiver"/>
</dbReference>
<keyword evidence="8 9" id="KW-0804">Transcription</keyword>
<dbReference type="PROSITE" id="PS50110">
    <property type="entry name" value="RESPONSE_REGULATORY"/>
    <property type="match status" value="1"/>
</dbReference>
<evidence type="ECO:0000313" key="13">
    <source>
        <dbReference type="Proteomes" id="UP001500171"/>
    </source>
</evidence>
<feature type="domain" description="Response regulatory" evidence="11">
    <location>
        <begin position="10"/>
        <end position="126"/>
    </location>
</feature>
<dbReference type="EMBL" id="BAABHY010000001">
    <property type="protein sequence ID" value="GAA5110076.1"/>
    <property type="molecule type" value="Genomic_DNA"/>
</dbReference>
<evidence type="ECO:0000256" key="7">
    <source>
        <dbReference type="ARBA" id="ARBA00023159"/>
    </source>
</evidence>
<evidence type="ECO:0000256" key="4">
    <source>
        <dbReference type="ARBA" id="ARBA00023012"/>
    </source>
</evidence>
<reference evidence="13" key="1">
    <citation type="journal article" date="2019" name="Int. J. Syst. Evol. Microbiol.">
        <title>The Global Catalogue of Microorganisms (GCM) 10K type strain sequencing project: providing services to taxonomists for standard genome sequencing and annotation.</title>
        <authorList>
            <consortium name="The Broad Institute Genomics Platform"/>
            <consortium name="The Broad Institute Genome Sequencing Center for Infectious Disease"/>
            <person name="Wu L."/>
            <person name="Ma J."/>
        </authorList>
    </citation>
    <scope>NUCLEOTIDE SEQUENCE [LARGE SCALE GENOMIC DNA]</scope>
    <source>
        <strain evidence="13">JCM 18050</strain>
    </source>
</reference>
<dbReference type="SMART" id="SM00448">
    <property type="entry name" value="REC"/>
    <property type="match status" value="1"/>
</dbReference>
<dbReference type="RefSeq" id="WP_345490317.1">
    <property type="nucleotide sequence ID" value="NZ_BAABHY010000001.1"/>
</dbReference>
<name>A0ABP9N752_9GAMM</name>
<keyword evidence="3 10" id="KW-0597">Phosphoprotein</keyword>
<keyword evidence="2 9" id="KW-0963">Cytoplasm</keyword>
<dbReference type="Gene3D" id="3.40.50.2300">
    <property type="match status" value="1"/>
</dbReference>
<evidence type="ECO:0000256" key="1">
    <source>
        <dbReference type="ARBA" id="ARBA00004496"/>
    </source>
</evidence>
<keyword evidence="5 9" id="KW-0805">Transcription regulation</keyword>
<evidence type="ECO:0000256" key="6">
    <source>
        <dbReference type="ARBA" id="ARBA00023125"/>
    </source>
</evidence>
<proteinExistence type="predicted"/>
<dbReference type="InterPro" id="IPR011006">
    <property type="entry name" value="CheY-like_superfamily"/>
</dbReference>
<comment type="subcellular location">
    <subcellularLocation>
        <location evidence="1 9">Cytoplasm</location>
    </subcellularLocation>
</comment>
<dbReference type="InterPro" id="IPR051271">
    <property type="entry name" value="2C-system_Tx_regulators"/>
</dbReference>
<dbReference type="SUPFAM" id="SSF52172">
    <property type="entry name" value="CheY-like"/>
    <property type="match status" value="1"/>
</dbReference>
<evidence type="ECO:0000259" key="11">
    <source>
        <dbReference type="PROSITE" id="PS50110"/>
    </source>
</evidence>
<feature type="modified residue" description="4-aspartylphosphate" evidence="10">
    <location>
        <position position="61"/>
    </location>
</feature>
<accession>A0ABP9N752</accession>
<keyword evidence="4 9" id="KW-0902">Two-component regulatory system</keyword>
<evidence type="ECO:0000256" key="8">
    <source>
        <dbReference type="ARBA" id="ARBA00023163"/>
    </source>
</evidence>
<sequence>MNKTKENIIEALIVEDEPILAELNADFIQRDTNVKVLGIASNLAEAKVMVDKLKPTLILLDNYLPDGKGIELFEHIINHHLSCYVIFITAASDIDTCSKAIRYGAFDYLIKPVSYQRLKHSLERFELFLYRQSIQQHLNQRRIDELFNLQTKDFVDINRHSKGIEEITLQKVKDLFMQTNTAQTVENVVEKTQISKTTARRYLEYCVQIKLLTIEINHGKIGRPERLYRRLGK</sequence>
<evidence type="ECO:0000256" key="5">
    <source>
        <dbReference type="ARBA" id="ARBA00023015"/>
    </source>
</evidence>
<dbReference type="PANTHER" id="PTHR45526:SF1">
    <property type="entry name" value="TRANSCRIPTIONAL REGULATORY PROTEIN DCUR-RELATED"/>
    <property type="match status" value="1"/>
</dbReference>
<evidence type="ECO:0000256" key="2">
    <source>
        <dbReference type="ARBA" id="ARBA00022490"/>
    </source>
</evidence>
<dbReference type="Pfam" id="PF20714">
    <property type="entry name" value="HTH_64"/>
    <property type="match status" value="1"/>
</dbReference>
<evidence type="ECO:0000313" key="12">
    <source>
        <dbReference type="EMBL" id="GAA5110076.1"/>
    </source>
</evidence>
<comment type="caution">
    <text evidence="12">The sequence shown here is derived from an EMBL/GenBank/DDBJ whole genome shotgun (WGS) entry which is preliminary data.</text>
</comment>
<dbReference type="PANTHER" id="PTHR45526">
    <property type="entry name" value="TRANSCRIPTIONAL REGULATORY PROTEIN DPIA"/>
    <property type="match status" value="1"/>
</dbReference>
<evidence type="ECO:0000256" key="3">
    <source>
        <dbReference type="ARBA" id="ARBA00022553"/>
    </source>
</evidence>
<keyword evidence="13" id="KW-1185">Reference proteome</keyword>
<dbReference type="PIRSF" id="PIRSF006171">
    <property type="entry name" value="RR_citrat_malat"/>
    <property type="match status" value="1"/>
</dbReference>
<gene>
    <name evidence="12" type="ORF">GCM10023211_14070</name>
</gene>
<organism evidence="12 13">
    <name type="scientific">Orbus sasakiae</name>
    <dbReference type="NCBI Taxonomy" id="1078475"/>
    <lineage>
        <taxon>Bacteria</taxon>
        <taxon>Pseudomonadati</taxon>
        <taxon>Pseudomonadota</taxon>
        <taxon>Gammaproteobacteria</taxon>
        <taxon>Orbales</taxon>
        <taxon>Orbaceae</taxon>
        <taxon>Orbus</taxon>
    </lineage>
</organism>
<keyword evidence="6 9" id="KW-0238">DNA-binding</keyword>
<protein>
    <recommendedName>
        <fullName evidence="9">Transcriptional regulatory protein</fullName>
    </recommendedName>
</protein>
<evidence type="ECO:0000256" key="10">
    <source>
        <dbReference type="PROSITE-ProRule" id="PRU00169"/>
    </source>
</evidence>
<dbReference type="InterPro" id="IPR048714">
    <property type="entry name" value="DpiA-like_HTH"/>
</dbReference>
<evidence type="ECO:0000256" key="9">
    <source>
        <dbReference type="PIRNR" id="PIRNR006171"/>
    </source>
</evidence>